<dbReference type="InterPro" id="IPR055528">
    <property type="entry name" value="DUF7102"/>
</dbReference>
<dbReference type="AlphaFoldDB" id="A0AAV9GJX6"/>
<feature type="domain" description="SAM-like" evidence="3">
    <location>
        <begin position="889"/>
        <end position="963"/>
    </location>
</feature>
<feature type="region of interest" description="Disordered" evidence="1">
    <location>
        <begin position="1"/>
        <end position="30"/>
    </location>
</feature>
<gene>
    <name evidence="4" type="ORF">QBC34DRAFT_449544</name>
</gene>
<dbReference type="EMBL" id="MU865943">
    <property type="protein sequence ID" value="KAK4448469.1"/>
    <property type="molecule type" value="Genomic_DNA"/>
</dbReference>
<keyword evidence="5" id="KW-1185">Reference proteome</keyword>
<proteinExistence type="predicted"/>
<feature type="compositionally biased region" description="Polar residues" evidence="1">
    <location>
        <begin position="604"/>
        <end position="621"/>
    </location>
</feature>
<reference evidence="4" key="1">
    <citation type="journal article" date="2023" name="Mol. Phylogenet. Evol.">
        <title>Genome-scale phylogeny and comparative genomics of the fungal order Sordariales.</title>
        <authorList>
            <person name="Hensen N."/>
            <person name="Bonometti L."/>
            <person name="Westerberg I."/>
            <person name="Brannstrom I.O."/>
            <person name="Guillou S."/>
            <person name="Cros-Aarteil S."/>
            <person name="Calhoun S."/>
            <person name="Haridas S."/>
            <person name="Kuo A."/>
            <person name="Mondo S."/>
            <person name="Pangilinan J."/>
            <person name="Riley R."/>
            <person name="LaButti K."/>
            <person name="Andreopoulos B."/>
            <person name="Lipzen A."/>
            <person name="Chen C."/>
            <person name="Yan M."/>
            <person name="Daum C."/>
            <person name="Ng V."/>
            <person name="Clum A."/>
            <person name="Steindorff A."/>
            <person name="Ohm R.A."/>
            <person name="Martin F."/>
            <person name="Silar P."/>
            <person name="Natvig D.O."/>
            <person name="Lalanne C."/>
            <person name="Gautier V."/>
            <person name="Ament-Velasquez S.L."/>
            <person name="Kruys A."/>
            <person name="Hutchinson M.I."/>
            <person name="Powell A.J."/>
            <person name="Barry K."/>
            <person name="Miller A.N."/>
            <person name="Grigoriev I.V."/>
            <person name="Debuchy R."/>
            <person name="Gladieux P."/>
            <person name="Hiltunen Thoren M."/>
            <person name="Johannesson H."/>
        </authorList>
    </citation>
    <scope>NUCLEOTIDE SEQUENCE</scope>
    <source>
        <strain evidence="4">PSN243</strain>
    </source>
</reference>
<reference evidence="4" key="2">
    <citation type="submission" date="2023-05" db="EMBL/GenBank/DDBJ databases">
        <authorList>
            <consortium name="Lawrence Berkeley National Laboratory"/>
            <person name="Steindorff A."/>
            <person name="Hensen N."/>
            <person name="Bonometti L."/>
            <person name="Westerberg I."/>
            <person name="Brannstrom I.O."/>
            <person name="Guillou S."/>
            <person name="Cros-Aarteil S."/>
            <person name="Calhoun S."/>
            <person name="Haridas S."/>
            <person name="Kuo A."/>
            <person name="Mondo S."/>
            <person name="Pangilinan J."/>
            <person name="Riley R."/>
            <person name="Labutti K."/>
            <person name="Andreopoulos B."/>
            <person name="Lipzen A."/>
            <person name="Chen C."/>
            <person name="Yanf M."/>
            <person name="Daum C."/>
            <person name="Ng V."/>
            <person name="Clum A."/>
            <person name="Ohm R."/>
            <person name="Martin F."/>
            <person name="Silar P."/>
            <person name="Natvig D."/>
            <person name="Lalanne C."/>
            <person name="Gautier V."/>
            <person name="Ament-Velasquez S.L."/>
            <person name="Kruys A."/>
            <person name="Hutchinson M.I."/>
            <person name="Powell A.J."/>
            <person name="Barry K."/>
            <person name="Miller A.N."/>
            <person name="Grigoriev I.V."/>
            <person name="Debuchy R."/>
            <person name="Gladieux P."/>
            <person name="Thoren M.H."/>
            <person name="Johannesson H."/>
        </authorList>
    </citation>
    <scope>NUCLEOTIDE SEQUENCE</scope>
    <source>
        <strain evidence="4">PSN243</strain>
    </source>
</reference>
<evidence type="ECO:0000313" key="4">
    <source>
        <dbReference type="EMBL" id="KAK4448469.1"/>
    </source>
</evidence>
<evidence type="ECO:0000313" key="5">
    <source>
        <dbReference type="Proteomes" id="UP001321760"/>
    </source>
</evidence>
<feature type="region of interest" description="Disordered" evidence="1">
    <location>
        <begin position="524"/>
        <end position="621"/>
    </location>
</feature>
<sequence>MDFETGSDLISLKESLQDLRTEPSEWEDPDMEADEYARWNGLTVDSRFEPWPRLVDDDIQISTTVDGAEPGSLFEIPFLQECLFREIIPTPEQWQLPAPSMLLIQKACKQYSEGEVAALIADVCVSEISELKKLKMEIPALRSDHVTDCGQLAKAVDEFKKAQILELGLPLFPDRPDGGLGFPEKDKKGDEALMKKFREESLEMKRESLVFLMQNLKADWTDSDREEMLESVSTYRGVGARERLTPPLSPLLKPISDYFIPDDEDCNIPEPSEAGSMISADLEAAESRIFEDDLNFWSSVATNQLPSPDRYDDLDISEMIRAGELSSNDPFASPQPLPRDTKVDVPLFIPEREDEWQRAKTKVLDPEDLAKARTFIHSSDPVISTADVLDPQFTNFINAKAVFLTRASEQEKLQPLDATARISVPVLDFSIPALEWGSHRLTEAEMFRWIMDRTILAPRMMKWPGSKAAEMKMVWRPLEKTNKEPILSESIDTDDSLFVRFLERPKKDEVATSADCIKRRSGFAFSRSSKDDDSEIEMEDAVRSPVAPPRSKSRQPSLSGMSSKNRTRLPDSRPQSSQKLGEKLLGDSSVRSKGKKRVLDEMLQRTQPASTPDRSDPNTQIARPMNLSMLESANVLHGFMSDYTNIAPLIGNYVDMYTQKKQKTIQSHHFSDPLASATGPLIPKTQPLAIEQANPTYQQPKPILAMAPELTPPNIPPRVIISSAISKPLVDLIKSHIPDIDLLERDYNKRRPPGWYPGLRSPNADEADLTISPATGILLTTMVKLRQKPLPGKSGQVIFRHVLENVAARYENLIVLVSEGNKSDETMIPLSQSDAKVLVEFQGYAAGLQTDVRLLYVGGGNETLAKWVAAAICKHAPEASAVQDMLLPVETRWEMFLRRAGMNAYGAQVTLGTLKVPDGELAIGEGRMYGLPLFVMMEPGERIVALEDALGGRKVLVRVSQALDEPWGQHAVSHVHDVAASEMWLGEV</sequence>
<feature type="compositionally biased region" description="Polar residues" evidence="1">
    <location>
        <begin position="554"/>
        <end position="564"/>
    </location>
</feature>
<evidence type="ECO:0000259" key="3">
    <source>
        <dbReference type="Pfam" id="PF23395"/>
    </source>
</evidence>
<dbReference type="InterPro" id="IPR057559">
    <property type="entry name" value="SAM_6"/>
</dbReference>
<evidence type="ECO:0000259" key="2">
    <source>
        <dbReference type="Pfam" id="PF23394"/>
    </source>
</evidence>
<organism evidence="4 5">
    <name type="scientific">Podospora aff. communis PSN243</name>
    <dbReference type="NCBI Taxonomy" id="3040156"/>
    <lineage>
        <taxon>Eukaryota</taxon>
        <taxon>Fungi</taxon>
        <taxon>Dikarya</taxon>
        <taxon>Ascomycota</taxon>
        <taxon>Pezizomycotina</taxon>
        <taxon>Sordariomycetes</taxon>
        <taxon>Sordariomycetidae</taxon>
        <taxon>Sordariales</taxon>
        <taxon>Podosporaceae</taxon>
        <taxon>Podospora</taxon>
    </lineage>
</organism>
<comment type="caution">
    <text evidence="4">The sequence shown here is derived from an EMBL/GenBank/DDBJ whole genome shotgun (WGS) entry which is preliminary data.</text>
</comment>
<dbReference type="Proteomes" id="UP001321760">
    <property type="component" value="Unassembled WGS sequence"/>
</dbReference>
<name>A0AAV9GJX6_9PEZI</name>
<dbReference type="Pfam" id="PF23395">
    <property type="entry name" value="SAM_6"/>
    <property type="match status" value="1"/>
</dbReference>
<evidence type="ECO:0000256" key="1">
    <source>
        <dbReference type="SAM" id="MobiDB-lite"/>
    </source>
</evidence>
<accession>A0AAV9GJX6</accession>
<feature type="domain" description="DUF7102" evidence="2">
    <location>
        <begin position="719"/>
        <end position="878"/>
    </location>
</feature>
<protein>
    <submittedName>
        <fullName evidence="4">Uncharacterized protein</fullName>
    </submittedName>
</protein>
<dbReference type="Pfam" id="PF23394">
    <property type="entry name" value="DUF7102"/>
    <property type="match status" value="1"/>
</dbReference>